<name>A0A512NCU0_9HYPH</name>
<evidence type="ECO:0000259" key="1">
    <source>
        <dbReference type="Pfam" id="PF13884"/>
    </source>
</evidence>
<dbReference type="OrthoDB" id="7226450at2"/>
<gene>
    <name evidence="2" type="ORF">RSO01_39000</name>
</gene>
<reference evidence="2 3" key="1">
    <citation type="submission" date="2019-07" db="EMBL/GenBank/DDBJ databases">
        <title>Whole genome shotgun sequence of Reyranella soli NBRC 108950.</title>
        <authorList>
            <person name="Hosoyama A."/>
            <person name="Uohara A."/>
            <person name="Ohji S."/>
            <person name="Ichikawa N."/>
        </authorList>
    </citation>
    <scope>NUCLEOTIDE SEQUENCE [LARGE SCALE GENOMIC DNA]</scope>
    <source>
        <strain evidence="2 3">NBRC 108950</strain>
    </source>
</reference>
<dbReference type="Proteomes" id="UP000321058">
    <property type="component" value="Unassembled WGS sequence"/>
</dbReference>
<organism evidence="2 3">
    <name type="scientific">Reyranella soli</name>
    <dbReference type="NCBI Taxonomy" id="1230389"/>
    <lineage>
        <taxon>Bacteria</taxon>
        <taxon>Pseudomonadati</taxon>
        <taxon>Pseudomonadota</taxon>
        <taxon>Alphaproteobacteria</taxon>
        <taxon>Hyphomicrobiales</taxon>
        <taxon>Reyranellaceae</taxon>
        <taxon>Reyranella</taxon>
    </lineage>
</organism>
<comment type="caution">
    <text evidence="2">The sequence shown here is derived from an EMBL/GenBank/DDBJ whole genome shotgun (WGS) entry which is preliminary data.</text>
</comment>
<dbReference type="Pfam" id="PF13884">
    <property type="entry name" value="Peptidase_S74"/>
    <property type="match status" value="1"/>
</dbReference>
<dbReference type="EMBL" id="BKAJ01000069">
    <property type="protein sequence ID" value="GEP56734.1"/>
    <property type="molecule type" value="Genomic_DNA"/>
</dbReference>
<proteinExistence type="predicted"/>
<dbReference type="AlphaFoldDB" id="A0A512NCU0"/>
<sequence>MLQVQSTSSQSKSEPHPYIQGDLLGFLDQLRSWYGGNQTAPQYQVANPSAAQDSARMSTWQWGNNQLNGLDDQYDPTLSYLRSAARGDFFDKSNDIMARKLDAMNRPQNEQFRDIIAPALNATFAGASRTGGGLHVDNMLNRYTTGIAQAQADAAAKTAGDVYGVERGLQSQAASALPGVLQQKTGQAQSWLGMLQNVGASDTANDQQRLDAARANFFAQPDFLTGMAQRSLGMFPGGQNISSGTTMGWGSGGGGGGGFGSVAGPIMSGLGTIAQFLPMLGISDARAKDIEGRVGQTDEGLPLYLYRYKGDDQPRIGPMAQEVAQMRPEAVARHPSGYLMIDYRKATPPGGLL</sequence>
<protein>
    <recommendedName>
        <fullName evidence="1">Peptidase S74 domain-containing protein</fullName>
    </recommendedName>
</protein>
<keyword evidence="3" id="KW-1185">Reference proteome</keyword>
<dbReference type="RefSeq" id="WP_147150958.1">
    <property type="nucleotide sequence ID" value="NZ_BKAJ01000069.1"/>
</dbReference>
<dbReference type="InterPro" id="IPR030392">
    <property type="entry name" value="S74_ICA"/>
</dbReference>
<accession>A0A512NCU0</accession>
<evidence type="ECO:0000313" key="3">
    <source>
        <dbReference type="Proteomes" id="UP000321058"/>
    </source>
</evidence>
<feature type="domain" description="Peptidase S74" evidence="1">
    <location>
        <begin position="283"/>
        <end position="331"/>
    </location>
</feature>
<evidence type="ECO:0000313" key="2">
    <source>
        <dbReference type="EMBL" id="GEP56734.1"/>
    </source>
</evidence>